<evidence type="ECO:0000256" key="4">
    <source>
        <dbReference type="ARBA" id="ARBA00023136"/>
    </source>
</evidence>
<proteinExistence type="predicted"/>
<evidence type="ECO:0000313" key="9">
    <source>
        <dbReference type="EMBL" id="CCD13085.1"/>
    </source>
</evidence>
<reference evidence="9 10" key="2">
    <citation type="journal article" date="2012" name="Proc. Natl. Acad. Sci. U.S.A.">
        <title>Antigenic diversity is generated by distinct evolutionary mechanisms in African trypanosome species.</title>
        <authorList>
            <person name="Jackson A.P."/>
            <person name="Berry A."/>
            <person name="Aslett M."/>
            <person name="Allison H.C."/>
            <person name="Burton P."/>
            <person name="Vavrova-Anderson J."/>
            <person name="Brown R."/>
            <person name="Browne H."/>
            <person name="Corton N."/>
            <person name="Hauser H."/>
            <person name="Gamble J."/>
            <person name="Gilderthorp R."/>
            <person name="Marcello L."/>
            <person name="McQuillan J."/>
            <person name="Otto T.D."/>
            <person name="Quail M.A."/>
            <person name="Sanders M.J."/>
            <person name="van Tonder A."/>
            <person name="Ginger M.L."/>
            <person name="Field M.C."/>
            <person name="Barry J.D."/>
            <person name="Hertz-Fowler C."/>
            <person name="Berriman M."/>
        </authorList>
    </citation>
    <scope>NUCLEOTIDE SEQUENCE [LARGE SCALE GENOMIC DNA]</scope>
    <source>
        <strain evidence="9 10">IL3000</strain>
    </source>
</reference>
<protein>
    <submittedName>
        <fullName evidence="9">WGS project CAEQ00000000 data, annotated contig 159</fullName>
    </submittedName>
</protein>
<feature type="chain" id="PRO_5003388758" evidence="7">
    <location>
        <begin position="25"/>
        <end position="387"/>
    </location>
</feature>
<gene>
    <name evidence="9" type="ORF">TCIL3000_0_04110</name>
</gene>
<dbReference type="GO" id="GO:0005886">
    <property type="term" value="C:plasma membrane"/>
    <property type="evidence" value="ECO:0007669"/>
    <property type="project" value="UniProtKB-SubCell"/>
</dbReference>
<feature type="signal peptide" evidence="7">
    <location>
        <begin position="1"/>
        <end position="24"/>
    </location>
</feature>
<accession>F9W7B9</accession>
<dbReference type="EMBL" id="CAEQ01001008">
    <property type="protein sequence ID" value="CCD13085.1"/>
    <property type="molecule type" value="Genomic_DNA"/>
</dbReference>
<dbReference type="Pfam" id="PF00913">
    <property type="entry name" value="Trypan_glycop"/>
    <property type="match status" value="1"/>
</dbReference>
<dbReference type="AlphaFoldDB" id="F9W7B9"/>
<evidence type="ECO:0000256" key="7">
    <source>
        <dbReference type="SAM" id="SignalP"/>
    </source>
</evidence>
<keyword evidence="3" id="KW-0336">GPI-anchor</keyword>
<evidence type="ECO:0000256" key="5">
    <source>
        <dbReference type="ARBA" id="ARBA00023180"/>
    </source>
</evidence>
<keyword evidence="2" id="KW-1003">Cell membrane</keyword>
<evidence type="ECO:0000256" key="1">
    <source>
        <dbReference type="ARBA" id="ARBA00004609"/>
    </source>
</evidence>
<evidence type="ECO:0000259" key="8">
    <source>
        <dbReference type="Pfam" id="PF00913"/>
    </source>
</evidence>
<dbReference type="Proteomes" id="UP000000702">
    <property type="component" value="Unassembled WGS sequence"/>
</dbReference>
<organism evidence="9 10">
    <name type="scientific">Trypanosoma congolense (strain IL3000)</name>
    <dbReference type="NCBI Taxonomy" id="1068625"/>
    <lineage>
        <taxon>Eukaryota</taxon>
        <taxon>Discoba</taxon>
        <taxon>Euglenozoa</taxon>
        <taxon>Kinetoplastea</taxon>
        <taxon>Metakinetoplastina</taxon>
        <taxon>Trypanosomatida</taxon>
        <taxon>Trypanosomatidae</taxon>
        <taxon>Trypanosoma</taxon>
        <taxon>Nannomonas</taxon>
    </lineage>
</organism>
<sequence>MIMKTVSVWWIIAWGLMFRSEVSSASSRRKQAIPIEAGESICSLSKTLKDVPPWTQEKIADLRKTRDAYASKLLDWQLYFHGSSECGVNESIFGEIWVTLEAVDEEIKTLPTKAIRAGAFAAKSAGRLDEFITVFANAKKESFIDGVNYCLGGGGNPAKRRDLLDCFPEGEKLEIGEANIGKIPESMTNIKELNLTAALRNVNHSAVGSYFNRIHWIDLHAGCNLVKGASGGILGNVNLESPLWWGGGILTIGKNFDGNLSKVKDTKDIESDDNGATWTASPTTIPHLQKSLDAFQDFKDTAARITKKISEIEKIEKQIEPCLSNETTEEGPTQSCFKNAVRLNAELQAANALLARYHKEKGPLPSGSTLILNQSVVSAWCLIAFLL</sequence>
<name>F9W7B9_TRYCI</name>
<dbReference type="GO" id="GO:0098552">
    <property type="term" value="C:side of membrane"/>
    <property type="evidence" value="ECO:0007669"/>
    <property type="project" value="UniProtKB-KW"/>
</dbReference>
<evidence type="ECO:0000256" key="3">
    <source>
        <dbReference type="ARBA" id="ARBA00022622"/>
    </source>
</evidence>
<dbReference type="InterPro" id="IPR001812">
    <property type="entry name" value="Trypano_VSG_A_N_dom"/>
</dbReference>
<reference evidence="10" key="1">
    <citation type="submission" date="2011-07" db="EMBL/GenBank/DDBJ databases">
        <title>Divergent evolution of antigenic variation in African trypanosomes.</title>
        <authorList>
            <person name="Jackson A.P."/>
            <person name="Berry A."/>
            <person name="Allison H.C."/>
            <person name="Burton P."/>
            <person name="Anderson J."/>
            <person name="Aslett M."/>
            <person name="Brown R."/>
            <person name="Corton N."/>
            <person name="Harris D."/>
            <person name="Hauser H."/>
            <person name="Gamble J."/>
            <person name="Gilderthorp R."/>
            <person name="McQuillan J."/>
            <person name="Quail M.A."/>
            <person name="Sanders M."/>
            <person name="Van Tonder A."/>
            <person name="Ginger M.L."/>
            <person name="Donelson J.E."/>
            <person name="Field M.C."/>
            <person name="Barry J.D."/>
            <person name="Berriman M."/>
            <person name="Hertz-Fowler C."/>
        </authorList>
    </citation>
    <scope>NUCLEOTIDE SEQUENCE [LARGE SCALE GENOMIC DNA]</scope>
    <source>
        <strain evidence="10">IL3000</strain>
    </source>
</reference>
<keyword evidence="10" id="KW-1185">Reference proteome</keyword>
<keyword evidence="7" id="KW-0732">Signal</keyword>
<dbReference type="VEuPathDB" id="TriTrypDB:TcIL3000_0_04110"/>
<comment type="subcellular location">
    <subcellularLocation>
        <location evidence="1">Cell membrane</location>
        <topology evidence="1">Lipid-anchor</topology>
        <topology evidence="1">GPI-anchor</topology>
    </subcellularLocation>
</comment>
<keyword evidence="4" id="KW-0472">Membrane</keyword>
<dbReference type="GO" id="GO:0042783">
    <property type="term" value="P:symbiont-mediated evasion of host immune response"/>
    <property type="evidence" value="ECO:0007669"/>
    <property type="project" value="InterPro"/>
</dbReference>
<comment type="caution">
    <text evidence="9">The sequence shown here is derived from an EMBL/GenBank/DDBJ whole genome shotgun (WGS) entry which is preliminary data.</text>
</comment>
<keyword evidence="6" id="KW-0449">Lipoprotein</keyword>
<evidence type="ECO:0000313" key="10">
    <source>
        <dbReference type="Proteomes" id="UP000000702"/>
    </source>
</evidence>
<dbReference type="Gene3D" id="3.90.150.10">
    <property type="entry name" value="Variant Surface Glycoprotein, subunit A domain 1"/>
    <property type="match status" value="1"/>
</dbReference>
<keyword evidence="5" id="KW-0325">Glycoprotein</keyword>
<feature type="domain" description="Trypanosome variant surface glycoprotein A-type N-terminal" evidence="8">
    <location>
        <begin position="31"/>
        <end position="157"/>
    </location>
</feature>
<evidence type="ECO:0000256" key="6">
    <source>
        <dbReference type="ARBA" id="ARBA00023288"/>
    </source>
</evidence>
<dbReference type="SUPFAM" id="SSF58087">
    <property type="entry name" value="Variant surface glycoprotein (N-terminal domain)"/>
    <property type="match status" value="1"/>
</dbReference>
<evidence type="ECO:0000256" key="2">
    <source>
        <dbReference type="ARBA" id="ARBA00022475"/>
    </source>
</evidence>